<accession>A0ABU6PU51</accession>
<comment type="caution">
    <text evidence="2">The sequence shown here is derived from an EMBL/GenBank/DDBJ whole genome shotgun (WGS) entry which is preliminary data.</text>
</comment>
<dbReference type="RefSeq" id="WP_328277866.1">
    <property type="nucleotide sequence ID" value="NZ_JARTLD010000028.1"/>
</dbReference>
<name>A0ABU6PU51_9BACL</name>
<organism evidence="2 3">
    <name type="scientific">Paenibacillus chibensis</name>
    <dbReference type="NCBI Taxonomy" id="59846"/>
    <lineage>
        <taxon>Bacteria</taxon>
        <taxon>Bacillati</taxon>
        <taxon>Bacillota</taxon>
        <taxon>Bacilli</taxon>
        <taxon>Bacillales</taxon>
        <taxon>Paenibacillaceae</taxon>
        <taxon>Paenibacillus</taxon>
    </lineage>
</organism>
<dbReference type="EMBL" id="JARTLD010000028">
    <property type="protein sequence ID" value="MED5017899.1"/>
    <property type="molecule type" value="Genomic_DNA"/>
</dbReference>
<evidence type="ECO:0000313" key="2">
    <source>
        <dbReference type="EMBL" id="MED5017899.1"/>
    </source>
</evidence>
<reference evidence="2 3" key="1">
    <citation type="submission" date="2023-03" db="EMBL/GenBank/DDBJ databases">
        <title>Bacillus Genome Sequencing.</title>
        <authorList>
            <person name="Dunlap C."/>
        </authorList>
    </citation>
    <scope>NUCLEOTIDE SEQUENCE [LARGE SCALE GENOMIC DNA]</scope>
    <source>
        <strain evidence="2 3">NRS-52</strain>
    </source>
</reference>
<keyword evidence="3" id="KW-1185">Reference proteome</keyword>
<protein>
    <submittedName>
        <fullName evidence="2">ImmA/IrrE family metallo-endopeptidase</fullName>
    </submittedName>
</protein>
<dbReference type="InterPro" id="IPR010359">
    <property type="entry name" value="IrrE_HExxH"/>
</dbReference>
<feature type="domain" description="IrrE N-terminal-like" evidence="1">
    <location>
        <begin position="37"/>
        <end position="150"/>
    </location>
</feature>
<sequence length="288" mass="33804">MYEHYRRTELEQFVEHLYKTNGIIEPEQITITELSNRLNVWVHYVEAKSRAVESRTGMRSMFIDERLTREEQRMDFLHELCHLLRHVGNQMILPDLFTQAQEYEAFNFVFYAAIPFFMFSRMPIPDNRQKALEYIAYNFNVTLQFAAKRLAQIERRILQGQFDAVASQCCTTIETKDQEPAVGTTVYAFYDSSADVSGPSQLVIEADEKAVDSADDYLFSVDGPFDRLELEDLPYYNRCTRLFAQDLIYKDGMIGVNFAVLNLKYGRNQQYVLHMKDIERVVYLGKYF</sequence>
<dbReference type="Proteomes" id="UP001343257">
    <property type="component" value="Unassembled WGS sequence"/>
</dbReference>
<dbReference type="Pfam" id="PF06114">
    <property type="entry name" value="Peptidase_M78"/>
    <property type="match status" value="1"/>
</dbReference>
<proteinExistence type="predicted"/>
<evidence type="ECO:0000259" key="1">
    <source>
        <dbReference type="Pfam" id="PF06114"/>
    </source>
</evidence>
<evidence type="ECO:0000313" key="3">
    <source>
        <dbReference type="Proteomes" id="UP001343257"/>
    </source>
</evidence>
<gene>
    <name evidence="2" type="ORF">P9847_11355</name>
</gene>